<organism evidence="3 4">
    <name type="scientific">Desulfomonile tiedjei</name>
    <dbReference type="NCBI Taxonomy" id="2358"/>
    <lineage>
        <taxon>Bacteria</taxon>
        <taxon>Pseudomonadati</taxon>
        <taxon>Thermodesulfobacteriota</taxon>
        <taxon>Desulfomonilia</taxon>
        <taxon>Desulfomonilales</taxon>
        <taxon>Desulfomonilaceae</taxon>
        <taxon>Desulfomonile</taxon>
    </lineage>
</organism>
<dbReference type="InterPro" id="IPR038571">
    <property type="entry name" value="CO_DH/Ac-CoA_synth_bsu_3_sf"/>
</dbReference>
<dbReference type="Gene3D" id="3.30.1650.10">
    <property type="entry name" value="Bifunctional carbon monoxide dehydrogenase/acetyl-coa synthase(codh/acs), Chain M, domain 3"/>
    <property type="match status" value="1"/>
</dbReference>
<protein>
    <recommendedName>
        <fullName evidence="1">CO-methylating acetyl-CoA synthase</fullName>
        <ecNumber evidence="1">2.3.1.169</ecNumber>
    </recommendedName>
</protein>
<name>A0A9D6VBS0_9BACT</name>
<accession>A0A9D6VBS0</accession>
<dbReference type="Pfam" id="PF03598">
    <property type="entry name" value="CdhC"/>
    <property type="match status" value="1"/>
</dbReference>
<dbReference type="EC" id="2.3.1.169" evidence="1"/>
<dbReference type="InterPro" id="IPR004461">
    <property type="entry name" value="CO_DH/Ac-CoA_synth_bsu"/>
</dbReference>
<sequence length="245" mass="27208">MSDDCRFIEEVRMIADTWETDGLGVKHYGLPLGLKAAGLDKGSTLVDAKNTVIELGHPTTTSLCLGMVTERDDLIQETRVTVMGRELQELSAGRYPFALIALCTVQQADDRTKRALYGKLSACGHLAGVMARVALGRIWIRVGHDALHHEVTLGAMGWNLVAELQKYRRTFVNIEVMLVVAEESHINRLRPVADGLADQRRSQYRAELRKRMECDSGLACDECPETDTCRILNDAAAIVKKKNVM</sequence>
<reference evidence="3" key="1">
    <citation type="submission" date="2020-07" db="EMBL/GenBank/DDBJ databases">
        <title>Huge and variable diversity of episymbiotic CPR bacteria and DPANN archaea in groundwater ecosystems.</title>
        <authorList>
            <person name="He C.Y."/>
            <person name="Keren R."/>
            <person name="Whittaker M."/>
            <person name="Farag I.F."/>
            <person name="Doudna J."/>
            <person name="Cate J.H.D."/>
            <person name="Banfield J.F."/>
        </authorList>
    </citation>
    <scope>NUCLEOTIDE SEQUENCE</scope>
    <source>
        <strain evidence="3">NC_groundwater_1664_Pr3_B-0.1um_52_9</strain>
    </source>
</reference>
<comment type="caution">
    <text evidence="3">The sequence shown here is derived from an EMBL/GenBank/DDBJ whole genome shotgun (WGS) entry which is preliminary data.</text>
</comment>
<evidence type="ECO:0000313" key="3">
    <source>
        <dbReference type="EMBL" id="MBI5252517.1"/>
    </source>
</evidence>
<dbReference type="GO" id="GO:0043884">
    <property type="term" value="F:CO-methylating acetyl-CoA synthase activity"/>
    <property type="evidence" value="ECO:0007669"/>
    <property type="project" value="UniProtKB-EC"/>
</dbReference>
<dbReference type="SUPFAM" id="SSF56821">
    <property type="entry name" value="Prismane protein-like"/>
    <property type="match status" value="1"/>
</dbReference>
<evidence type="ECO:0000256" key="2">
    <source>
        <dbReference type="ARBA" id="ARBA00022679"/>
    </source>
</evidence>
<proteinExistence type="predicted"/>
<dbReference type="GO" id="GO:0006084">
    <property type="term" value="P:acetyl-CoA metabolic process"/>
    <property type="evidence" value="ECO:0007669"/>
    <property type="project" value="InterPro"/>
</dbReference>
<keyword evidence="2" id="KW-0808">Transferase</keyword>
<dbReference type="Proteomes" id="UP000807825">
    <property type="component" value="Unassembled WGS sequence"/>
</dbReference>
<dbReference type="GO" id="GO:0043885">
    <property type="term" value="F:anaerobic carbon-monoxide dehydrogenase activity"/>
    <property type="evidence" value="ECO:0007669"/>
    <property type="project" value="InterPro"/>
</dbReference>
<dbReference type="InterPro" id="IPR011254">
    <property type="entry name" value="Prismane-like_sf"/>
</dbReference>
<dbReference type="EMBL" id="JACRDE010000618">
    <property type="protein sequence ID" value="MBI5252517.1"/>
    <property type="molecule type" value="Genomic_DNA"/>
</dbReference>
<evidence type="ECO:0000313" key="4">
    <source>
        <dbReference type="Proteomes" id="UP000807825"/>
    </source>
</evidence>
<evidence type="ECO:0000256" key="1">
    <source>
        <dbReference type="ARBA" id="ARBA00012244"/>
    </source>
</evidence>
<dbReference type="AlphaFoldDB" id="A0A9D6VBS0"/>
<gene>
    <name evidence="3" type="ORF">HY912_23735</name>
</gene>